<dbReference type="Gene3D" id="3.40.50.720">
    <property type="entry name" value="NAD(P)-binding Rossmann-like Domain"/>
    <property type="match status" value="1"/>
</dbReference>
<evidence type="ECO:0000259" key="1">
    <source>
        <dbReference type="Pfam" id="PF13460"/>
    </source>
</evidence>
<dbReference type="Pfam" id="PF13460">
    <property type="entry name" value="NAD_binding_10"/>
    <property type="match status" value="1"/>
</dbReference>
<dbReference type="SUPFAM" id="SSF51735">
    <property type="entry name" value="NAD(P)-binding Rossmann-fold domains"/>
    <property type="match status" value="1"/>
</dbReference>
<evidence type="ECO:0000313" key="3">
    <source>
        <dbReference type="Proteomes" id="UP001501577"/>
    </source>
</evidence>
<evidence type="ECO:0000313" key="2">
    <source>
        <dbReference type="EMBL" id="GAA3023795.1"/>
    </source>
</evidence>
<organism evidence="2 3">
    <name type="scientific">Tetragenococcus solitarius</name>
    <dbReference type="NCBI Taxonomy" id="71453"/>
    <lineage>
        <taxon>Bacteria</taxon>
        <taxon>Bacillati</taxon>
        <taxon>Bacillota</taxon>
        <taxon>Bacilli</taxon>
        <taxon>Lactobacillales</taxon>
        <taxon>Enterococcaceae</taxon>
        <taxon>Tetragenococcus</taxon>
    </lineage>
</organism>
<dbReference type="PANTHER" id="PTHR48079">
    <property type="entry name" value="PROTEIN YEEZ"/>
    <property type="match status" value="1"/>
</dbReference>
<protein>
    <submittedName>
        <fullName evidence="2">NAD(P)H-binding protein</fullName>
    </submittedName>
</protein>
<sequence length="245" mass="27510">MKRVLVLGATGKMGQLVLKELADDPSIQPVAALRTAEDKQRLPKLAKNTVETVIVNIEDLTSLKKAVQDIDVLVHAIRLRGDISENALVELDNMIRKAIVAKKKIPIVIVGGAGSLKKEDGSRFWQDSRFPTVTLPRGIAHTKLREHLEQHSFKDPWAYLIPPPTFVPEGKRLGSYQKYCPDDNRNKSIKYVFNLRVPKKKANLLIEEEFLTKTISYADFALALADAVKESWRGVYLIASETNIK</sequence>
<dbReference type="InterPro" id="IPR036291">
    <property type="entry name" value="NAD(P)-bd_dom_sf"/>
</dbReference>
<dbReference type="InterPro" id="IPR051783">
    <property type="entry name" value="NAD(P)-dependent_oxidoreduct"/>
</dbReference>
<name>A0ABP6KTQ1_9ENTE</name>
<feature type="domain" description="NAD(P)-binding" evidence="1">
    <location>
        <begin position="8"/>
        <end position="151"/>
    </location>
</feature>
<reference evidence="3" key="1">
    <citation type="journal article" date="2019" name="Int. J. Syst. Evol. Microbiol.">
        <title>The Global Catalogue of Microorganisms (GCM) 10K type strain sequencing project: providing services to taxonomists for standard genome sequencing and annotation.</title>
        <authorList>
            <consortium name="The Broad Institute Genomics Platform"/>
            <consortium name="The Broad Institute Genome Sequencing Center for Infectious Disease"/>
            <person name="Wu L."/>
            <person name="Ma J."/>
        </authorList>
    </citation>
    <scope>NUCLEOTIDE SEQUENCE [LARGE SCALE GENOMIC DNA]</scope>
    <source>
        <strain evidence="3">JCM 8736</strain>
    </source>
</reference>
<dbReference type="Proteomes" id="UP001501577">
    <property type="component" value="Unassembled WGS sequence"/>
</dbReference>
<proteinExistence type="predicted"/>
<keyword evidence="3" id="KW-1185">Reference proteome</keyword>
<dbReference type="PANTHER" id="PTHR48079:SF6">
    <property type="entry name" value="NAD(P)-BINDING DOMAIN-CONTAINING PROTEIN-RELATED"/>
    <property type="match status" value="1"/>
</dbReference>
<gene>
    <name evidence="2" type="ORF">GCM10019998_20520</name>
</gene>
<dbReference type="InterPro" id="IPR016040">
    <property type="entry name" value="NAD(P)-bd_dom"/>
</dbReference>
<dbReference type="RefSeq" id="WP_068710313.1">
    <property type="nucleotide sequence ID" value="NZ_BAAAXQ010000068.1"/>
</dbReference>
<accession>A0ABP6KTQ1</accession>
<dbReference type="EMBL" id="BAAAXQ010000068">
    <property type="protein sequence ID" value="GAA3023795.1"/>
    <property type="molecule type" value="Genomic_DNA"/>
</dbReference>
<comment type="caution">
    <text evidence="2">The sequence shown here is derived from an EMBL/GenBank/DDBJ whole genome shotgun (WGS) entry which is preliminary data.</text>
</comment>